<keyword evidence="3" id="KW-0732">Signal</keyword>
<dbReference type="GO" id="GO:0008933">
    <property type="term" value="F:peptidoglycan lytic transglycosylase activity"/>
    <property type="evidence" value="ECO:0007669"/>
    <property type="project" value="InterPro"/>
</dbReference>
<dbReference type="PROSITE" id="PS00922">
    <property type="entry name" value="TRANSGLYCOSYLASE"/>
    <property type="match status" value="1"/>
</dbReference>
<keyword evidence="5" id="KW-0812">Transmembrane</keyword>
<dbReference type="PANTHER" id="PTHR35936">
    <property type="entry name" value="MEMBRANE-BOUND LYTIC MUREIN TRANSGLYCOSYLASE F"/>
    <property type="match status" value="1"/>
</dbReference>
<dbReference type="InterPro" id="IPR023346">
    <property type="entry name" value="Lysozyme-like_dom_sf"/>
</dbReference>
<comment type="caution">
    <text evidence="7">The sequence shown here is derived from an EMBL/GenBank/DDBJ whole genome shotgun (WGS) entry which is preliminary data.</text>
</comment>
<evidence type="ECO:0000256" key="1">
    <source>
        <dbReference type="ARBA" id="ARBA00004339"/>
    </source>
</evidence>
<dbReference type="Gene3D" id="1.10.530.10">
    <property type="match status" value="1"/>
</dbReference>
<evidence type="ECO:0000256" key="5">
    <source>
        <dbReference type="SAM" id="Phobius"/>
    </source>
</evidence>
<organism evidence="7 8">
    <name type="scientific">Candidatus Phocaeicola faecigallinarum</name>
    <dbReference type="NCBI Taxonomy" id="2838732"/>
    <lineage>
        <taxon>Bacteria</taxon>
        <taxon>Pseudomonadati</taxon>
        <taxon>Bacteroidota</taxon>
        <taxon>Bacteroidia</taxon>
        <taxon>Bacteroidales</taxon>
        <taxon>Bacteroidaceae</taxon>
        <taxon>Phocaeicola</taxon>
    </lineage>
</organism>
<dbReference type="AlphaFoldDB" id="A0A948TCS3"/>
<feature type="transmembrane region" description="Helical" evidence="5">
    <location>
        <begin position="7"/>
        <end position="25"/>
    </location>
</feature>
<dbReference type="SUPFAM" id="SSF53955">
    <property type="entry name" value="Lysozyme-like"/>
    <property type="match status" value="1"/>
</dbReference>
<dbReference type="SUPFAM" id="SSF53850">
    <property type="entry name" value="Periplasmic binding protein-like II"/>
    <property type="match status" value="1"/>
</dbReference>
<proteinExistence type="inferred from homology"/>
<keyword evidence="4" id="KW-0998">Cell outer membrane</keyword>
<evidence type="ECO:0000256" key="3">
    <source>
        <dbReference type="ARBA" id="ARBA00022729"/>
    </source>
</evidence>
<dbReference type="GO" id="GO:0009279">
    <property type="term" value="C:cell outer membrane"/>
    <property type="evidence" value="ECO:0007669"/>
    <property type="project" value="UniProtKB-SubCell"/>
</dbReference>
<dbReference type="CDD" id="cd13403">
    <property type="entry name" value="MLTF-like"/>
    <property type="match status" value="1"/>
</dbReference>
<protein>
    <submittedName>
        <fullName evidence="7">Transporter substrate-binding domain-containing protein</fullName>
    </submittedName>
</protein>
<dbReference type="Pfam" id="PF00497">
    <property type="entry name" value="SBP_bac_3"/>
    <property type="match status" value="1"/>
</dbReference>
<accession>A0A948TCS3</accession>
<comment type="subcellular location">
    <subcellularLocation>
        <location evidence="1">Cell outer membrane</location>
        <topology evidence="1">Peripheral membrane protein</topology>
    </subcellularLocation>
</comment>
<dbReference type="SMART" id="SM00062">
    <property type="entry name" value="PBPb"/>
    <property type="match status" value="1"/>
</dbReference>
<evidence type="ECO:0000259" key="6">
    <source>
        <dbReference type="SMART" id="SM00062"/>
    </source>
</evidence>
<dbReference type="GO" id="GO:0000270">
    <property type="term" value="P:peptidoglycan metabolic process"/>
    <property type="evidence" value="ECO:0007669"/>
    <property type="project" value="InterPro"/>
</dbReference>
<dbReference type="EMBL" id="JAHLFW010000073">
    <property type="protein sequence ID" value="MBU3838355.1"/>
    <property type="molecule type" value="Genomic_DNA"/>
</dbReference>
<feature type="domain" description="Solute-binding protein family 3/N-terminal" evidence="6">
    <location>
        <begin position="46"/>
        <end position="271"/>
    </location>
</feature>
<keyword evidence="5" id="KW-0472">Membrane</keyword>
<evidence type="ECO:0000313" key="8">
    <source>
        <dbReference type="Proteomes" id="UP000783796"/>
    </source>
</evidence>
<dbReference type="InterPro" id="IPR008258">
    <property type="entry name" value="Transglycosylase_SLT_dom_1"/>
</dbReference>
<keyword evidence="5" id="KW-1133">Transmembrane helix</keyword>
<dbReference type="Proteomes" id="UP000783796">
    <property type="component" value="Unassembled WGS sequence"/>
</dbReference>
<evidence type="ECO:0000256" key="2">
    <source>
        <dbReference type="ARBA" id="ARBA00007734"/>
    </source>
</evidence>
<dbReference type="PANTHER" id="PTHR35936:SF32">
    <property type="entry name" value="MEMBRANE-BOUND LYTIC MUREIN TRANSGLYCOSYLASE F"/>
    <property type="match status" value="1"/>
</dbReference>
<evidence type="ECO:0000313" key="7">
    <source>
        <dbReference type="EMBL" id="MBU3838355.1"/>
    </source>
</evidence>
<dbReference type="InterPro" id="IPR001638">
    <property type="entry name" value="Solute-binding_3/MltF_N"/>
</dbReference>
<reference evidence="7" key="2">
    <citation type="submission" date="2021-04" db="EMBL/GenBank/DDBJ databases">
        <authorList>
            <person name="Gilroy R."/>
        </authorList>
    </citation>
    <scope>NUCLEOTIDE SEQUENCE</scope>
    <source>
        <strain evidence="7">G4-2901</strain>
    </source>
</reference>
<name>A0A948TCS3_9BACT</name>
<dbReference type="Pfam" id="PF01464">
    <property type="entry name" value="SLT"/>
    <property type="match status" value="1"/>
</dbReference>
<comment type="similarity">
    <text evidence="2">Belongs to the transglycosylase Slt family.</text>
</comment>
<sequence length="463" mass="52756">MKKRRFLIPSIIVLILAFISIPFVINKEHDTVIIHDDLDQIIEDGELIVLTINSYASYFNYREVPMGFQYELAQGFAKSLGVELKVIVLNSEVELVDALHSGEGDLIAYNLAITNERKKDLIYCGKENISHQVLVQRSSKDALNDVTQLVGKEVYVMPGKYKERLDNLNHELGGGIIIHEVTEDSITNEDLIEMVAKGKIDYTLTNNELAKINKTYNPNLDISMEISFDQRSAWAVRKTSPKLAEAADKWHRENINSAEYEASARRYFELNKHTPQAAILSLEDGRISYYDDLFRKYASQINWDWRLLAALVYTESNFNPSAVSWAGAKGLMQLMPSTARAYGVPAGMESDPEQSIKGGVKYISELQNIFSKVKDDKERMMFVLASYNSGIGHVFDAMALAEKYGKDKYVWDGNVAVYMLLKNKEEYYKDPVCKNGYFRGTETYNFVRDVLTRADVYIKNIKK</sequence>
<dbReference type="CDD" id="cd01009">
    <property type="entry name" value="PBP2_YfhD_N"/>
    <property type="match status" value="1"/>
</dbReference>
<gene>
    <name evidence="7" type="ORF">H9777_08610</name>
</gene>
<dbReference type="InterPro" id="IPR000189">
    <property type="entry name" value="Transglyc_AS"/>
</dbReference>
<evidence type="ECO:0000256" key="4">
    <source>
        <dbReference type="ARBA" id="ARBA00023237"/>
    </source>
</evidence>
<reference evidence="7" key="1">
    <citation type="journal article" date="2021" name="PeerJ">
        <title>Extensive microbial diversity within the chicken gut microbiome revealed by metagenomics and culture.</title>
        <authorList>
            <person name="Gilroy R."/>
            <person name="Ravi A."/>
            <person name="Getino M."/>
            <person name="Pursley I."/>
            <person name="Horton D.L."/>
            <person name="Alikhan N.F."/>
            <person name="Baker D."/>
            <person name="Gharbi K."/>
            <person name="Hall N."/>
            <person name="Watson M."/>
            <person name="Adriaenssens E.M."/>
            <person name="Foster-Nyarko E."/>
            <person name="Jarju S."/>
            <person name="Secka A."/>
            <person name="Antonio M."/>
            <person name="Oren A."/>
            <person name="Chaudhuri R.R."/>
            <person name="La Ragione R."/>
            <person name="Hildebrand F."/>
            <person name="Pallen M.J."/>
        </authorList>
    </citation>
    <scope>NUCLEOTIDE SEQUENCE</scope>
    <source>
        <strain evidence="7">G4-2901</strain>
    </source>
</reference>
<dbReference type="Gene3D" id="3.40.190.10">
    <property type="entry name" value="Periplasmic binding protein-like II"/>
    <property type="match status" value="2"/>
</dbReference>